<dbReference type="PANTHER" id="PTHR23502">
    <property type="entry name" value="MAJOR FACILITATOR SUPERFAMILY"/>
    <property type="match status" value="1"/>
</dbReference>
<dbReference type="GO" id="GO:0003735">
    <property type="term" value="F:structural constituent of ribosome"/>
    <property type="evidence" value="ECO:0007669"/>
    <property type="project" value="InterPro"/>
</dbReference>
<feature type="transmembrane region" description="Helical" evidence="10">
    <location>
        <begin position="91"/>
        <end position="109"/>
    </location>
</feature>
<dbReference type="STRING" id="348802.A0A0D2C0J1"/>
<evidence type="ECO:0000259" key="11">
    <source>
        <dbReference type="PROSITE" id="PS50850"/>
    </source>
</evidence>
<comment type="similarity">
    <text evidence="2">Belongs to the eukaryotic ribosomal protein eL22 family.</text>
</comment>
<accession>A0A0D2C0J1</accession>
<feature type="region of interest" description="Disordered" evidence="9">
    <location>
        <begin position="1"/>
        <end position="23"/>
    </location>
</feature>
<dbReference type="GeneID" id="25324698"/>
<dbReference type="SUPFAM" id="SSF103473">
    <property type="entry name" value="MFS general substrate transporter"/>
    <property type="match status" value="1"/>
</dbReference>
<feature type="transmembrane region" description="Helical" evidence="10">
    <location>
        <begin position="49"/>
        <end position="71"/>
    </location>
</feature>
<dbReference type="Pfam" id="PF07690">
    <property type="entry name" value="MFS_1"/>
    <property type="match status" value="1"/>
</dbReference>
<dbReference type="InterPro" id="IPR038526">
    <property type="entry name" value="Ribosomal_eL22_sf"/>
</dbReference>
<organism evidence="12 13">
    <name type="scientific">Exophiala xenobiotica</name>
    <dbReference type="NCBI Taxonomy" id="348802"/>
    <lineage>
        <taxon>Eukaryota</taxon>
        <taxon>Fungi</taxon>
        <taxon>Dikarya</taxon>
        <taxon>Ascomycota</taxon>
        <taxon>Pezizomycotina</taxon>
        <taxon>Eurotiomycetes</taxon>
        <taxon>Chaetothyriomycetidae</taxon>
        <taxon>Chaetothyriales</taxon>
        <taxon>Herpotrichiellaceae</taxon>
        <taxon>Exophiala</taxon>
    </lineage>
</organism>
<dbReference type="Proteomes" id="UP000054342">
    <property type="component" value="Unassembled WGS sequence"/>
</dbReference>
<dbReference type="GO" id="GO:0006412">
    <property type="term" value="P:translation"/>
    <property type="evidence" value="ECO:0007669"/>
    <property type="project" value="InterPro"/>
</dbReference>
<dbReference type="InterPro" id="IPR036259">
    <property type="entry name" value="MFS_trans_sf"/>
</dbReference>
<feature type="transmembrane region" description="Helical" evidence="10">
    <location>
        <begin position="306"/>
        <end position="328"/>
    </location>
</feature>
<keyword evidence="5" id="KW-0689">Ribosomal protein</keyword>
<feature type="transmembrane region" description="Helical" evidence="10">
    <location>
        <begin position="175"/>
        <end position="198"/>
    </location>
</feature>
<dbReference type="RefSeq" id="XP_013318835.1">
    <property type="nucleotide sequence ID" value="XM_013463381.1"/>
</dbReference>
<keyword evidence="8" id="KW-0687">Ribonucleoprotein</keyword>
<dbReference type="HOGENOM" id="CLU_008455_8_4_1"/>
<dbReference type="GO" id="GO:0005737">
    <property type="term" value="C:cytoplasm"/>
    <property type="evidence" value="ECO:0007669"/>
    <property type="project" value="UniProtKB-ARBA"/>
</dbReference>
<evidence type="ECO:0000256" key="5">
    <source>
        <dbReference type="ARBA" id="ARBA00022980"/>
    </source>
</evidence>
<dbReference type="EMBL" id="KN847318">
    <property type="protein sequence ID" value="KIW58251.1"/>
    <property type="molecule type" value="Genomic_DNA"/>
</dbReference>
<feature type="transmembrane region" description="Helical" evidence="10">
    <location>
        <begin position="431"/>
        <end position="452"/>
    </location>
</feature>
<keyword evidence="4 10" id="KW-0812">Transmembrane</keyword>
<feature type="compositionally biased region" description="Polar residues" evidence="9">
    <location>
        <begin position="10"/>
        <end position="23"/>
    </location>
</feature>
<evidence type="ECO:0000256" key="6">
    <source>
        <dbReference type="ARBA" id="ARBA00022989"/>
    </source>
</evidence>
<keyword evidence="13" id="KW-1185">Reference proteome</keyword>
<keyword evidence="3" id="KW-0813">Transport</keyword>
<feature type="transmembrane region" description="Helical" evidence="10">
    <location>
        <begin position="116"/>
        <end position="134"/>
    </location>
</feature>
<reference evidence="12 13" key="1">
    <citation type="submission" date="2015-01" db="EMBL/GenBank/DDBJ databases">
        <title>The Genome Sequence of Exophiala xenobiotica CBS118157.</title>
        <authorList>
            <consortium name="The Broad Institute Genomics Platform"/>
            <person name="Cuomo C."/>
            <person name="de Hoog S."/>
            <person name="Gorbushina A."/>
            <person name="Stielow B."/>
            <person name="Teixiera M."/>
            <person name="Abouelleil A."/>
            <person name="Chapman S.B."/>
            <person name="Priest M."/>
            <person name="Young S.K."/>
            <person name="Wortman J."/>
            <person name="Nusbaum C."/>
            <person name="Birren B."/>
        </authorList>
    </citation>
    <scope>NUCLEOTIDE SEQUENCE [LARGE SCALE GENOMIC DNA]</scope>
    <source>
        <strain evidence="12 13">CBS 118157</strain>
    </source>
</reference>
<feature type="transmembrane region" description="Helical" evidence="10">
    <location>
        <begin position="402"/>
        <end position="419"/>
    </location>
</feature>
<protein>
    <recommendedName>
        <fullName evidence="11">Major facilitator superfamily (MFS) profile domain-containing protein</fullName>
    </recommendedName>
</protein>
<dbReference type="InterPro" id="IPR020846">
    <property type="entry name" value="MFS_dom"/>
</dbReference>
<keyword evidence="6 10" id="KW-1133">Transmembrane helix</keyword>
<dbReference type="InterPro" id="IPR002671">
    <property type="entry name" value="Ribosomal_eL22"/>
</dbReference>
<evidence type="ECO:0000256" key="4">
    <source>
        <dbReference type="ARBA" id="ARBA00022692"/>
    </source>
</evidence>
<keyword evidence="7 10" id="KW-0472">Membrane</keyword>
<comment type="subcellular location">
    <subcellularLocation>
        <location evidence="1">Membrane</location>
        <topology evidence="1">Multi-pass membrane protein</topology>
    </subcellularLocation>
</comment>
<dbReference type="FunFam" id="3.30.1360.210:FF:000001">
    <property type="entry name" value="60S ribosomal protein L22 1"/>
    <property type="match status" value="1"/>
</dbReference>
<dbReference type="GO" id="GO:0005886">
    <property type="term" value="C:plasma membrane"/>
    <property type="evidence" value="ECO:0007669"/>
    <property type="project" value="TreeGrafter"/>
</dbReference>
<evidence type="ECO:0000256" key="2">
    <source>
        <dbReference type="ARBA" id="ARBA00007817"/>
    </source>
</evidence>
<dbReference type="Gene3D" id="1.20.1720.10">
    <property type="entry name" value="Multidrug resistance protein D"/>
    <property type="match status" value="1"/>
</dbReference>
<evidence type="ECO:0000256" key="3">
    <source>
        <dbReference type="ARBA" id="ARBA00022448"/>
    </source>
</evidence>
<dbReference type="GO" id="GO:0022857">
    <property type="term" value="F:transmembrane transporter activity"/>
    <property type="evidence" value="ECO:0007669"/>
    <property type="project" value="InterPro"/>
</dbReference>
<sequence>MSDKGIPLSGLQSAESSATTSENVQIANNNTNSPEVQGPYSVFTSSQKLAIVLLVAFASCFSPLSSFIYYPGLTAVAKDLHTTLSKINLTITSYMIVSGVAPTVFGSMADQVGRRPVYLLMFLLYVFANVGLALQSNYSALLLLRMLQSAGGSATIGLGYGVVGDITESSERGAYMGILGCGPNVAPGLGPVLGGVLIEKAGWRWTFGFLAISGALSLVLIAVLLPETGRNIVGNGSRPTPNMNQSVVLLWRENRRKKTTLLPHGYRTDASESVARIATMRLPNPLGSVHIFLQSESAPVILINGVFYSAYCCLQASLSSLFISIYGYRELEAGLIYIPFGVGCFVASLLSTLTQLSASEGNILTHDYRCLAVRHGLPTSSAETPESQRLAFPIFHARLRSMAYLLPLSIFPLLAYGWVLEYPLHPSIPLILQFFIGGATTIIFNACGTLLVDLHASRPSTAQAALNLLRCAFAAGELAALQPLINAIGMGLCYTVIALITGGIAAAQDINLFATDTYLFTMGPQRTVAPKASGRGGKTAKNQKVTKKYTINCSQPVSDKIFDLSAFEKFLHDRIKVEGRTNNLGDNINISQVGDGKIEVVTHIPFSGRYLKYLTKKFLKKQQLRDWLRVVSTSKGVYELRFFNVVNDEGDEDEE</sequence>
<evidence type="ECO:0000313" key="13">
    <source>
        <dbReference type="Proteomes" id="UP000054342"/>
    </source>
</evidence>
<gene>
    <name evidence="12" type="ORF">PV05_02790</name>
</gene>
<proteinExistence type="inferred from homology"/>
<dbReference type="AlphaFoldDB" id="A0A0D2C0J1"/>
<dbReference type="GO" id="GO:1990904">
    <property type="term" value="C:ribonucleoprotein complex"/>
    <property type="evidence" value="ECO:0007669"/>
    <property type="project" value="UniProtKB-KW"/>
</dbReference>
<feature type="domain" description="Major facilitator superfamily (MFS) profile" evidence="11">
    <location>
        <begin position="51"/>
        <end position="518"/>
    </location>
</feature>
<dbReference type="Pfam" id="PF01776">
    <property type="entry name" value="Ribosomal_L22e"/>
    <property type="match status" value="1"/>
</dbReference>
<dbReference type="FunFam" id="1.20.1720.10:FF:000009">
    <property type="entry name" value="MFS multidrug transporter"/>
    <property type="match status" value="1"/>
</dbReference>
<dbReference type="Gene3D" id="3.30.1360.210">
    <property type="match status" value="1"/>
</dbReference>
<evidence type="ECO:0000256" key="8">
    <source>
        <dbReference type="ARBA" id="ARBA00023274"/>
    </source>
</evidence>
<dbReference type="OrthoDB" id="10259820at2759"/>
<dbReference type="PROSITE" id="PS50850">
    <property type="entry name" value="MFS"/>
    <property type="match status" value="1"/>
</dbReference>
<evidence type="ECO:0000313" key="12">
    <source>
        <dbReference type="EMBL" id="KIW58251.1"/>
    </source>
</evidence>
<evidence type="ECO:0000256" key="9">
    <source>
        <dbReference type="SAM" id="MobiDB-lite"/>
    </source>
</evidence>
<feature type="transmembrane region" description="Helical" evidence="10">
    <location>
        <begin position="334"/>
        <end position="353"/>
    </location>
</feature>
<evidence type="ECO:0000256" key="1">
    <source>
        <dbReference type="ARBA" id="ARBA00004141"/>
    </source>
</evidence>
<feature type="transmembrane region" description="Helical" evidence="10">
    <location>
        <begin position="140"/>
        <end position="163"/>
    </location>
</feature>
<dbReference type="InterPro" id="IPR011701">
    <property type="entry name" value="MFS"/>
</dbReference>
<feature type="transmembrane region" description="Helical" evidence="10">
    <location>
        <begin position="204"/>
        <end position="225"/>
    </location>
</feature>
<evidence type="ECO:0000256" key="7">
    <source>
        <dbReference type="ARBA" id="ARBA00023136"/>
    </source>
</evidence>
<feature type="transmembrane region" description="Helical" evidence="10">
    <location>
        <begin position="487"/>
        <end position="507"/>
    </location>
</feature>
<name>A0A0D2C0J1_9EURO</name>
<evidence type="ECO:0000256" key="10">
    <source>
        <dbReference type="SAM" id="Phobius"/>
    </source>
</evidence>
<dbReference type="PANTHER" id="PTHR23502:SF51">
    <property type="entry name" value="QUINIDINE RESISTANCE PROTEIN 1-RELATED"/>
    <property type="match status" value="1"/>
</dbReference>
<dbReference type="GO" id="GO:0005840">
    <property type="term" value="C:ribosome"/>
    <property type="evidence" value="ECO:0007669"/>
    <property type="project" value="UniProtKB-KW"/>
</dbReference>